<dbReference type="AlphaFoldDB" id="A0A177G4R3"/>
<name>A0A177G4R3_9PROT</name>
<organism evidence="1 2">
    <name type="scientific">Acetobacter malorum</name>
    <dbReference type="NCBI Taxonomy" id="178901"/>
    <lineage>
        <taxon>Bacteria</taxon>
        <taxon>Pseudomonadati</taxon>
        <taxon>Pseudomonadota</taxon>
        <taxon>Alphaproteobacteria</taxon>
        <taxon>Acetobacterales</taxon>
        <taxon>Acetobacteraceae</taxon>
        <taxon>Acetobacter</taxon>
    </lineage>
</organism>
<sequence length="286" mass="32627">MGYEITITREAGCWDDETASRPLLEFQPEIVHTVLKADPTLEFEPGKKDPRYGTVIFIGNPNPEEIENGESAIWFDPWGFTAKNPSENLMEKMLELAIKLNACMIDDNDQTYFLNKDGKLDAHFEIRDNLFIIGDKGTHYDVHNNGKLKNLNLLPDYLAENFMSFSEDVRKKLLKKAMPPAGPVQIYGPVSCSCSEFAKFYETNNREFVVVYYEAFLGLVSGWNYANKDTPEKLIPLPEDNEAVTNEDIVFLYGYCKSFPRNKFVLACCALMTMRSGKTLKIPHFI</sequence>
<evidence type="ECO:0000313" key="2">
    <source>
        <dbReference type="Proteomes" id="UP000077349"/>
    </source>
</evidence>
<gene>
    <name evidence="1" type="ORF">Amal_03538</name>
</gene>
<comment type="caution">
    <text evidence="1">The sequence shown here is derived from an EMBL/GenBank/DDBJ whole genome shotgun (WGS) entry which is preliminary data.</text>
</comment>
<dbReference type="PATRIC" id="fig|178901.16.peg.3791"/>
<evidence type="ECO:0000313" key="1">
    <source>
        <dbReference type="EMBL" id="OAG75292.1"/>
    </source>
</evidence>
<proteinExistence type="predicted"/>
<dbReference type="EMBL" id="LVHD01000076">
    <property type="protein sequence ID" value="OAG75292.1"/>
    <property type="molecule type" value="Genomic_DNA"/>
</dbReference>
<protein>
    <submittedName>
        <fullName evidence="1">Uncharacterized protein</fullName>
    </submittedName>
</protein>
<reference evidence="1 2" key="1">
    <citation type="submission" date="2016-03" db="EMBL/GenBank/DDBJ databases">
        <title>Draft genome sequence of Acetobacter malorum CECT 7742, a strain isolated from strawberry vinegar.</title>
        <authorList>
            <person name="Sainz F."/>
            <person name="Mas A."/>
            <person name="Torija M.J."/>
        </authorList>
    </citation>
    <scope>NUCLEOTIDE SEQUENCE [LARGE SCALE GENOMIC DNA]</scope>
    <source>
        <strain evidence="1 2">CECT 7742</strain>
    </source>
</reference>
<dbReference type="Proteomes" id="UP000077349">
    <property type="component" value="Unassembled WGS sequence"/>
</dbReference>
<accession>A0A177G4R3</accession>